<evidence type="ECO:0000313" key="2">
    <source>
        <dbReference type="Proteomes" id="UP000033640"/>
    </source>
</evidence>
<accession>A0A0F0L8X3</accession>
<sequence>MSERELVPLVAAARARLLAALVPNLESTYLHVALLQIRARGHVARAAIQVAIWWDGL</sequence>
<proteinExistence type="predicted"/>
<protein>
    <submittedName>
        <fullName evidence="1">Uncharacterized protein</fullName>
    </submittedName>
</protein>
<gene>
    <name evidence="1" type="ORF">RS83_01674</name>
</gene>
<reference evidence="1 2" key="1">
    <citation type="submission" date="2015-02" db="EMBL/GenBank/DDBJ databases">
        <title>Draft genome sequences of ten Microbacterium spp. with emphasis on heavy metal contaminated environments.</title>
        <authorList>
            <person name="Corretto E."/>
        </authorList>
    </citation>
    <scope>NUCLEOTIDE SEQUENCE [LARGE SCALE GENOMIC DNA]</scope>
    <source>
        <strain evidence="1 2">BEL4b</strain>
    </source>
</reference>
<dbReference type="AlphaFoldDB" id="A0A0F0L8X3"/>
<dbReference type="EMBL" id="JYIW01000023">
    <property type="protein sequence ID" value="KJL29652.1"/>
    <property type="molecule type" value="Genomic_DNA"/>
</dbReference>
<organism evidence="1 2">
    <name type="scientific">Microbacterium oxydans</name>
    <dbReference type="NCBI Taxonomy" id="82380"/>
    <lineage>
        <taxon>Bacteria</taxon>
        <taxon>Bacillati</taxon>
        <taxon>Actinomycetota</taxon>
        <taxon>Actinomycetes</taxon>
        <taxon>Micrococcales</taxon>
        <taxon>Microbacteriaceae</taxon>
        <taxon>Microbacterium</taxon>
    </lineage>
</organism>
<dbReference type="PATRIC" id="fig|82380.11.peg.1711"/>
<dbReference type="Proteomes" id="UP000033640">
    <property type="component" value="Unassembled WGS sequence"/>
</dbReference>
<evidence type="ECO:0000313" key="1">
    <source>
        <dbReference type="EMBL" id="KJL29652.1"/>
    </source>
</evidence>
<comment type="caution">
    <text evidence="1">The sequence shown here is derived from an EMBL/GenBank/DDBJ whole genome shotgun (WGS) entry which is preliminary data.</text>
</comment>
<name>A0A0F0L8X3_9MICO</name>